<dbReference type="FunFam" id="3.40.1440.10:FF:000001">
    <property type="entry name" value="UvrABC system protein C"/>
    <property type="match status" value="1"/>
</dbReference>
<dbReference type="InterPro" id="IPR035901">
    <property type="entry name" value="GIY-YIG_endonuc_sf"/>
</dbReference>
<gene>
    <name evidence="9" type="ORF">A3J30_00935</name>
</gene>
<dbReference type="Gene3D" id="4.10.860.10">
    <property type="entry name" value="UVR domain"/>
    <property type="match status" value="1"/>
</dbReference>
<keyword evidence="3" id="KW-0228">DNA excision</keyword>
<keyword evidence="5" id="KW-0234">DNA repair</keyword>
<feature type="domain" description="UvrC family homology region profile" evidence="8">
    <location>
        <begin position="181"/>
        <end position="353"/>
    </location>
</feature>
<evidence type="ECO:0000256" key="5">
    <source>
        <dbReference type="ARBA" id="ARBA00023204"/>
    </source>
</evidence>
<dbReference type="GO" id="GO:0009380">
    <property type="term" value="C:excinuclease repair complex"/>
    <property type="evidence" value="ECO:0007669"/>
    <property type="project" value="TreeGrafter"/>
</dbReference>
<dbReference type="SUPFAM" id="SSF82771">
    <property type="entry name" value="GIY-YIG endonuclease"/>
    <property type="match status" value="1"/>
</dbReference>
<dbReference type="InterPro" id="IPR050066">
    <property type="entry name" value="UvrABC_protein_C"/>
</dbReference>
<feature type="domain" description="UVR" evidence="6">
    <location>
        <begin position="201"/>
        <end position="236"/>
    </location>
</feature>
<dbReference type="GO" id="GO:0006289">
    <property type="term" value="P:nucleotide-excision repair"/>
    <property type="evidence" value="ECO:0007669"/>
    <property type="project" value="InterPro"/>
</dbReference>
<reference evidence="9 10" key="1">
    <citation type="journal article" date="2016" name="Nat. Commun.">
        <title>Thousands of microbial genomes shed light on interconnected biogeochemical processes in an aquifer system.</title>
        <authorList>
            <person name="Anantharaman K."/>
            <person name="Brown C.T."/>
            <person name="Hug L.A."/>
            <person name="Sharon I."/>
            <person name="Castelle C.J."/>
            <person name="Probst A.J."/>
            <person name="Thomas B.C."/>
            <person name="Singh A."/>
            <person name="Wilkins M.J."/>
            <person name="Karaoz U."/>
            <person name="Brodie E.L."/>
            <person name="Williams K.H."/>
            <person name="Hubbard S.S."/>
            <person name="Banfield J.F."/>
        </authorList>
    </citation>
    <scope>NUCLEOTIDE SEQUENCE [LARGE SCALE GENOMIC DNA]</scope>
</reference>
<evidence type="ECO:0000259" key="8">
    <source>
        <dbReference type="PROSITE" id="PS50165"/>
    </source>
</evidence>
<dbReference type="Gene3D" id="3.30.420.340">
    <property type="entry name" value="UvrC, RNAse H endonuclease domain"/>
    <property type="match status" value="1"/>
</dbReference>
<proteinExistence type="predicted"/>
<dbReference type="EMBL" id="MHUL01000004">
    <property type="protein sequence ID" value="OHA77680.1"/>
    <property type="molecule type" value="Genomic_DNA"/>
</dbReference>
<dbReference type="PANTHER" id="PTHR30562:SF1">
    <property type="entry name" value="UVRABC SYSTEM PROTEIN C"/>
    <property type="match status" value="1"/>
</dbReference>
<dbReference type="Pfam" id="PF08459">
    <property type="entry name" value="UvrC_RNaseH_dom"/>
    <property type="match status" value="1"/>
</dbReference>
<evidence type="ECO:0000256" key="1">
    <source>
        <dbReference type="ARBA" id="ARBA00022490"/>
    </source>
</evidence>
<dbReference type="Pfam" id="PF02151">
    <property type="entry name" value="UVR"/>
    <property type="match status" value="1"/>
</dbReference>
<accession>A0A1G2RXW2</accession>
<evidence type="ECO:0000313" key="10">
    <source>
        <dbReference type="Proteomes" id="UP000178222"/>
    </source>
</evidence>
<dbReference type="PROSITE" id="PS50165">
    <property type="entry name" value="UVRC"/>
    <property type="match status" value="1"/>
</dbReference>
<evidence type="ECO:0000313" key="9">
    <source>
        <dbReference type="EMBL" id="OHA77680.1"/>
    </source>
</evidence>
<dbReference type="PROSITE" id="PS50164">
    <property type="entry name" value="GIY_YIG"/>
    <property type="match status" value="1"/>
</dbReference>
<organism evidence="9 10">
    <name type="scientific">Candidatus Wildermuthbacteria bacterium RIFCSPLOWO2_02_FULL_47_9c</name>
    <dbReference type="NCBI Taxonomy" id="1802466"/>
    <lineage>
        <taxon>Bacteria</taxon>
        <taxon>Candidatus Wildermuthiibacteriota</taxon>
    </lineage>
</organism>
<evidence type="ECO:0000256" key="4">
    <source>
        <dbReference type="ARBA" id="ARBA00022881"/>
    </source>
</evidence>
<keyword evidence="2" id="KW-0227">DNA damage</keyword>
<evidence type="ECO:0000259" key="6">
    <source>
        <dbReference type="PROSITE" id="PS50151"/>
    </source>
</evidence>
<dbReference type="InterPro" id="IPR000305">
    <property type="entry name" value="GIY-YIG_endonuc"/>
</dbReference>
<dbReference type="Gene3D" id="3.40.1440.10">
    <property type="entry name" value="GIY-YIG endonuclease"/>
    <property type="match status" value="1"/>
</dbReference>
<evidence type="ECO:0000256" key="3">
    <source>
        <dbReference type="ARBA" id="ARBA00022769"/>
    </source>
</evidence>
<name>A0A1G2RXW2_9BACT</name>
<dbReference type="InterPro" id="IPR047296">
    <property type="entry name" value="GIY-YIG_UvrC_Cho"/>
</dbReference>
<keyword evidence="4" id="KW-0267">Excision nuclease</keyword>
<evidence type="ECO:0000256" key="2">
    <source>
        <dbReference type="ARBA" id="ARBA00022763"/>
    </source>
</evidence>
<dbReference type="PROSITE" id="PS50151">
    <property type="entry name" value="UVR"/>
    <property type="match status" value="1"/>
</dbReference>
<dbReference type="GO" id="GO:0009381">
    <property type="term" value="F:excinuclease ABC activity"/>
    <property type="evidence" value="ECO:0007669"/>
    <property type="project" value="InterPro"/>
</dbReference>
<dbReference type="InterPro" id="IPR036876">
    <property type="entry name" value="UVR_dom_sf"/>
</dbReference>
<dbReference type="InterPro" id="IPR038476">
    <property type="entry name" value="UvrC_RNase_H_dom_sf"/>
</dbReference>
<protein>
    <recommendedName>
        <fullName evidence="11">Excinuclease ABC subunit C</fullName>
    </recommendedName>
</protein>
<keyword evidence="1" id="KW-0963">Cytoplasm</keyword>
<dbReference type="PANTHER" id="PTHR30562">
    <property type="entry name" value="UVRC/OXIDOREDUCTASE"/>
    <property type="match status" value="1"/>
</dbReference>
<feature type="domain" description="GIY-YIG" evidence="7">
    <location>
        <begin position="16"/>
        <end position="91"/>
    </location>
</feature>
<dbReference type="Proteomes" id="UP000178222">
    <property type="component" value="Unassembled WGS sequence"/>
</dbReference>
<dbReference type="SMART" id="SM00465">
    <property type="entry name" value="GIYc"/>
    <property type="match status" value="1"/>
</dbReference>
<dbReference type="SUPFAM" id="SSF46600">
    <property type="entry name" value="C-terminal UvrC-binding domain of UvrB"/>
    <property type="match status" value="1"/>
</dbReference>
<dbReference type="Pfam" id="PF01541">
    <property type="entry name" value="GIY-YIG"/>
    <property type="match status" value="1"/>
</dbReference>
<dbReference type="InterPro" id="IPR001943">
    <property type="entry name" value="UVR_dom"/>
</dbReference>
<dbReference type="InterPro" id="IPR001162">
    <property type="entry name" value="UvrC_RNase_H_dom"/>
</dbReference>
<dbReference type="AlphaFoldDB" id="A0A1G2RXW2"/>
<sequence>MRFGYVPISRINKIPSNAGVYVLKSSQEILYIGKAANLRDRVRNHFKQSSYRDNLFINQVSKIGYIETPTDIDALLLESELIKQYQPKYNVMWRDDKKYFYVAITKDTIPVVYLTHQPVPKLKVKSEKLKVGFIGPFVDGKALKRTLRLLRRAFPYRTARTHPKIPCSYCQLGLCPGFRPDANLYQKNLQKLTAVLQGKRISVLRALQKDMENAAQQQEFEMAARLRDQFFSLSRIFEHASLFSRRDEGLAEKNYSEAEKVLQNIFRTKKSFSRIEAYDISNIQGAQATGSMIVFADGVPARDLYRKFKIRIAGKPNDFAMMQELVSRRLLHPEWGYPNLMIIDGGKPQLSAAMAACKILRRSRESSTRSGQDAKYKIQIAALAKRHNELFLRSVPEPLLLKNLPAVLRNLILHIRDEAHRFAISYHRILRRVDLLGKRK</sequence>
<evidence type="ECO:0008006" key="11">
    <source>
        <dbReference type="Google" id="ProtNLM"/>
    </source>
</evidence>
<evidence type="ECO:0000259" key="7">
    <source>
        <dbReference type="PROSITE" id="PS50164"/>
    </source>
</evidence>
<comment type="caution">
    <text evidence="9">The sequence shown here is derived from an EMBL/GenBank/DDBJ whole genome shotgun (WGS) entry which is preliminary data.</text>
</comment>
<dbReference type="CDD" id="cd10434">
    <property type="entry name" value="GIY-YIG_UvrC_Cho"/>
    <property type="match status" value="1"/>
</dbReference>